<proteinExistence type="predicted"/>
<dbReference type="EMBL" id="JANIIK010000114">
    <property type="protein sequence ID" value="KAJ3590564.1"/>
    <property type="molecule type" value="Genomic_DNA"/>
</dbReference>
<reference evidence="2" key="1">
    <citation type="submission" date="2022-07" db="EMBL/GenBank/DDBJ databases">
        <title>Chromosome-level genome of Muraenolepis orangiensis.</title>
        <authorList>
            <person name="Kim J."/>
        </authorList>
    </citation>
    <scope>NUCLEOTIDE SEQUENCE</scope>
    <source>
        <strain evidence="2">KU_S4_2022</strain>
        <tissue evidence="2">Muscle</tissue>
    </source>
</reference>
<name>A0A9Q0DLF8_9TELE</name>
<evidence type="ECO:0000313" key="3">
    <source>
        <dbReference type="Proteomes" id="UP001148018"/>
    </source>
</evidence>
<dbReference type="Proteomes" id="UP001148018">
    <property type="component" value="Unassembled WGS sequence"/>
</dbReference>
<dbReference type="OrthoDB" id="8944551at2759"/>
<feature type="region of interest" description="Disordered" evidence="1">
    <location>
        <begin position="1"/>
        <end position="24"/>
    </location>
</feature>
<protein>
    <submittedName>
        <fullName evidence="2">Uncharacterized protein</fullName>
    </submittedName>
</protein>
<evidence type="ECO:0000313" key="2">
    <source>
        <dbReference type="EMBL" id="KAJ3590564.1"/>
    </source>
</evidence>
<keyword evidence="3" id="KW-1185">Reference proteome</keyword>
<comment type="caution">
    <text evidence="2">The sequence shown here is derived from an EMBL/GenBank/DDBJ whole genome shotgun (WGS) entry which is preliminary data.</text>
</comment>
<evidence type="ECO:0000256" key="1">
    <source>
        <dbReference type="SAM" id="MobiDB-lite"/>
    </source>
</evidence>
<sequence length="150" mass="16325">MGVKQERSDGEEDGACGWSKDMSREFRNAREAKEHLRESARRMASDVAMTPSSAAFCATAPQDVNNNGGAQHPVAVATGGAMHCTSGYRLDSNPELQAFVLKMEHRAGVRHTNADALFCRLCAVDGCRYCEWRGTREKELLEGDTVCAAA</sequence>
<dbReference type="AlphaFoldDB" id="A0A9Q0DLF8"/>
<organism evidence="2 3">
    <name type="scientific">Muraenolepis orangiensis</name>
    <name type="common">Patagonian moray cod</name>
    <dbReference type="NCBI Taxonomy" id="630683"/>
    <lineage>
        <taxon>Eukaryota</taxon>
        <taxon>Metazoa</taxon>
        <taxon>Chordata</taxon>
        <taxon>Craniata</taxon>
        <taxon>Vertebrata</taxon>
        <taxon>Euteleostomi</taxon>
        <taxon>Actinopterygii</taxon>
        <taxon>Neopterygii</taxon>
        <taxon>Teleostei</taxon>
        <taxon>Neoteleostei</taxon>
        <taxon>Acanthomorphata</taxon>
        <taxon>Zeiogadaria</taxon>
        <taxon>Gadariae</taxon>
        <taxon>Gadiformes</taxon>
        <taxon>Muraenolepidoidei</taxon>
        <taxon>Muraenolepididae</taxon>
        <taxon>Muraenolepis</taxon>
    </lineage>
</organism>
<accession>A0A9Q0DLF8</accession>
<gene>
    <name evidence="2" type="ORF">NHX12_008514</name>
</gene>